<feature type="region of interest" description="Disordered" evidence="1">
    <location>
        <begin position="55"/>
        <end position="74"/>
    </location>
</feature>
<organism evidence="3 4">
    <name type="scientific">Thlaspi arvense</name>
    <name type="common">Field penny-cress</name>
    <dbReference type="NCBI Taxonomy" id="13288"/>
    <lineage>
        <taxon>Eukaryota</taxon>
        <taxon>Viridiplantae</taxon>
        <taxon>Streptophyta</taxon>
        <taxon>Embryophyta</taxon>
        <taxon>Tracheophyta</taxon>
        <taxon>Spermatophyta</taxon>
        <taxon>Magnoliopsida</taxon>
        <taxon>eudicotyledons</taxon>
        <taxon>Gunneridae</taxon>
        <taxon>Pentapetalae</taxon>
        <taxon>rosids</taxon>
        <taxon>malvids</taxon>
        <taxon>Brassicales</taxon>
        <taxon>Brassicaceae</taxon>
        <taxon>Thlaspideae</taxon>
        <taxon>Thlaspi</taxon>
    </lineage>
</organism>
<dbReference type="GO" id="GO:0042171">
    <property type="term" value="F:lysophosphatidic acid acyltransferase activity"/>
    <property type="evidence" value="ECO:0007669"/>
    <property type="project" value="TreeGrafter"/>
</dbReference>
<dbReference type="SUPFAM" id="SSF53474">
    <property type="entry name" value="alpha/beta-Hydrolases"/>
    <property type="match status" value="1"/>
</dbReference>
<dbReference type="Gene3D" id="3.40.50.1820">
    <property type="entry name" value="alpha/beta hydrolase"/>
    <property type="match status" value="1"/>
</dbReference>
<gene>
    <name evidence="3" type="ORF">TAV2_LOCUS23952</name>
</gene>
<dbReference type="EMBL" id="OU466863">
    <property type="protein sequence ID" value="CAH2079728.1"/>
    <property type="molecule type" value="Genomic_DNA"/>
</dbReference>
<dbReference type="Pfam" id="PF12697">
    <property type="entry name" value="Abhydrolase_6"/>
    <property type="match status" value="1"/>
</dbReference>
<proteinExistence type="predicted"/>
<accession>A0AAU9TCG8</accession>
<evidence type="ECO:0000256" key="1">
    <source>
        <dbReference type="SAM" id="MobiDB-lite"/>
    </source>
</evidence>
<dbReference type="GO" id="GO:0006654">
    <property type="term" value="P:phosphatidic acid biosynthetic process"/>
    <property type="evidence" value="ECO:0007669"/>
    <property type="project" value="TreeGrafter"/>
</dbReference>
<protein>
    <recommendedName>
        <fullName evidence="2">AB hydrolase-1 domain-containing protein</fullName>
    </recommendedName>
</protein>
<dbReference type="PANTHER" id="PTHR42886">
    <property type="entry name" value="RE40534P-RELATED"/>
    <property type="match status" value="1"/>
</dbReference>
<dbReference type="PANTHER" id="PTHR42886:SF42">
    <property type="entry name" value="ALPHA_BETA-HYDROLASES SUPERFAMILY PROTEIN"/>
    <property type="match status" value="1"/>
</dbReference>
<keyword evidence="4" id="KW-1185">Reference proteome</keyword>
<dbReference type="InterPro" id="IPR029058">
    <property type="entry name" value="AB_hydrolase_fold"/>
</dbReference>
<dbReference type="GO" id="GO:0052689">
    <property type="term" value="F:carboxylic ester hydrolase activity"/>
    <property type="evidence" value="ECO:0007669"/>
    <property type="project" value="TreeGrafter"/>
</dbReference>
<dbReference type="GO" id="GO:0055088">
    <property type="term" value="P:lipid homeostasis"/>
    <property type="evidence" value="ECO:0007669"/>
    <property type="project" value="TreeGrafter"/>
</dbReference>
<feature type="domain" description="AB hydrolase-1" evidence="2">
    <location>
        <begin position="80"/>
        <end position="331"/>
    </location>
</feature>
<sequence length="356" mass="39284">MASSSLVSFPCLSSLKMTFKPMATLSNPPTTAMSYELKKGQNRLFHKLPSGLKMEVIEQRKDEDEDEKRKRRSEKDNPPLVFVHGSYHAAWCWAEHWLPFFSSYGFDSYAISLLGQGESDDPLGTVAGTLQTHASDIADFIESNLNSSPPVLVGHSFGGLIVQYYLANIVNKQSLGSTNAFPELSGAVLVCSVPPSGNSGLVLRYLFSKPVAAFKVTLSLAAKLFQASIPLCRETFFSSTMDDQLVQRYTYELPHNYQILMKESSRMPLFDLRKLNGSLPVPKPMEDSTKVLVFGANDDFIVDDEGLKETGLFYDVEPVCIEGVAHDVMLDCSWDKGAEVLLTWLCGLSKPGNLAA</sequence>
<dbReference type="InterPro" id="IPR000073">
    <property type="entry name" value="AB_hydrolase_1"/>
</dbReference>
<reference evidence="3 4" key="1">
    <citation type="submission" date="2022-03" db="EMBL/GenBank/DDBJ databases">
        <authorList>
            <person name="Nunn A."/>
            <person name="Chopra R."/>
            <person name="Nunn A."/>
            <person name="Contreras Garrido A."/>
        </authorList>
    </citation>
    <scope>NUCLEOTIDE SEQUENCE [LARGE SCALE GENOMIC DNA]</scope>
</reference>
<dbReference type="AlphaFoldDB" id="A0AAU9TCG8"/>
<name>A0AAU9TCG8_THLAR</name>
<evidence type="ECO:0000313" key="4">
    <source>
        <dbReference type="Proteomes" id="UP000836841"/>
    </source>
</evidence>
<dbReference type="Proteomes" id="UP000836841">
    <property type="component" value="Chromosome 7"/>
</dbReference>
<evidence type="ECO:0000313" key="3">
    <source>
        <dbReference type="EMBL" id="CAH2079728.1"/>
    </source>
</evidence>
<evidence type="ECO:0000259" key="2">
    <source>
        <dbReference type="Pfam" id="PF12697"/>
    </source>
</evidence>